<evidence type="ECO:0000313" key="2">
    <source>
        <dbReference type="EMBL" id="CAD5213265.1"/>
    </source>
</evidence>
<feature type="signal peptide" evidence="1">
    <location>
        <begin position="1"/>
        <end position="18"/>
    </location>
</feature>
<dbReference type="WBParaSite" id="BXY_0591400.1">
    <property type="protein sequence ID" value="BXY_0591400.1"/>
    <property type="gene ID" value="BXY_0591400"/>
</dbReference>
<dbReference type="EMBL" id="CAJFCV020000002">
    <property type="protein sequence ID" value="CAG9092205.1"/>
    <property type="molecule type" value="Genomic_DNA"/>
</dbReference>
<dbReference type="EMBL" id="CAJFDI010000002">
    <property type="protein sequence ID" value="CAD5213265.1"/>
    <property type="molecule type" value="Genomic_DNA"/>
</dbReference>
<keyword evidence="1" id="KW-0732">Signal</keyword>
<dbReference type="Proteomes" id="UP000582659">
    <property type="component" value="Unassembled WGS sequence"/>
</dbReference>
<dbReference type="Proteomes" id="UP000659654">
    <property type="component" value="Unassembled WGS sequence"/>
</dbReference>
<evidence type="ECO:0000313" key="3">
    <source>
        <dbReference type="Proteomes" id="UP000095284"/>
    </source>
</evidence>
<gene>
    <name evidence="2" type="ORF">BXYJ_LOCUS2936</name>
</gene>
<protein>
    <submittedName>
        <fullName evidence="2">(pine wood nematode) hypothetical protein</fullName>
    </submittedName>
</protein>
<reference evidence="5" key="1">
    <citation type="submission" date="2016-11" db="UniProtKB">
        <authorList>
            <consortium name="WormBaseParasite"/>
        </authorList>
    </citation>
    <scope>IDENTIFICATION</scope>
</reference>
<name>A0A1I7RYU6_BURXY</name>
<evidence type="ECO:0000313" key="4">
    <source>
        <dbReference type="Proteomes" id="UP000659654"/>
    </source>
</evidence>
<dbReference type="AlphaFoldDB" id="A0A1I7RYU6"/>
<accession>A0A1I7RYU6</accession>
<dbReference type="Proteomes" id="UP000095284">
    <property type="component" value="Unplaced"/>
</dbReference>
<evidence type="ECO:0000313" key="5">
    <source>
        <dbReference type="WBParaSite" id="BXY_0591400.1"/>
    </source>
</evidence>
<evidence type="ECO:0000256" key="1">
    <source>
        <dbReference type="SAM" id="SignalP"/>
    </source>
</evidence>
<proteinExistence type="predicted"/>
<organism evidence="3 5">
    <name type="scientific">Bursaphelenchus xylophilus</name>
    <name type="common">Pinewood nematode worm</name>
    <name type="synonym">Aphelenchoides xylophilus</name>
    <dbReference type="NCBI Taxonomy" id="6326"/>
    <lineage>
        <taxon>Eukaryota</taxon>
        <taxon>Metazoa</taxon>
        <taxon>Ecdysozoa</taxon>
        <taxon>Nematoda</taxon>
        <taxon>Chromadorea</taxon>
        <taxon>Rhabditida</taxon>
        <taxon>Tylenchina</taxon>
        <taxon>Tylenchomorpha</taxon>
        <taxon>Aphelenchoidea</taxon>
        <taxon>Aphelenchoididae</taxon>
        <taxon>Bursaphelenchus</taxon>
    </lineage>
</organism>
<reference evidence="2" key="2">
    <citation type="submission" date="2020-09" db="EMBL/GenBank/DDBJ databases">
        <authorList>
            <person name="Kikuchi T."/>
        </authorList>
    </citation>
    <scope>NUCLEOTIDE SEQUENCE</scope>
    <source>
        <strain evidence="2">Ka4C1</strain>
    </source>
</reference>
<feature type="chain" id="PRO_5036022004" evidence="1">
    <location>
        <begin position="19"/>
        <end position="228"/>
    </location>
</feature>
<sequence length="228" mass="25193">MKCALLLCFIGLSAVALTCQGYHKAQCEKEISEAGEKMAPYLHDDIKRQYVCKFIVALLETACKTQQCGPCEHGLIDCFKAQESTSKLVVTPEKCCSHCPAFSLNSILAEKSFGFASKGSITKIKAVGFSCPPMPLRAQRASPGTVAVHRNGFQVHTVNVRSIQAEGKIGAIQQIVGNESDQHEFDIPYTRPFVRFRMRWIDDAGKNHGLRWSDLTLTGQWKPLSCTP</sequence>
<keyword evidence="4" id="KW-1185">Reference proteome</keyword>